<evidence type="ECO:0000313" key="3">
    <source>
        <dbReference type="EMBL" id="OTP10545.1"/>
    </source>
</evidence>
<accession>A0A242K0R1</accession>
<organism evidence="3">
    <name type="scientific">Candidatus Enterococcus clewellii</name>
    <dbReference type="NCBI Taxonomy" id="1834193"/>
    <lineage>
        <taxon>Bacteria</taxon>
        <taxon>Bacillati</taxon>
        <taxon>Bacillota</taxon>
        <taxon>Bacilli</taxon>
        <taxon>Lactobacillales</taxon>
        <taxon>Enterococcaceae</taxon>
        <taxon>Enterococcus</taxon>
    </lineage>
</organism>
<reference evidence="4" key="2">
    <citation type="submission" date="2017-05" db="EMBL/GenBank/DDBJ databases">
        <authorList>
            <consortium name="The Broad Institute Genomics Platform"/>
            <consortium name="The Broad Institute Genomic Center for Infectious Diseases"/>
            <person name="Earl A."/>
            <person name="Manson A."/>
            <person name="Schwartman J."/>
            <person name="Gilmore M."/>
            <person name="Abouelleil A."/>
            <person name="Cao P."/>
            <person name="Chapman S."/>
            <person name="Cusick C."/>
            <person name="Shea T."/>
            <person name="Young S."/>
            <person name="Neafsey D."/>
            <person name="Nusbaum C."/>
            <person name="Birren B."/>
        </authorList>
    </citation>
    <scope>NUCLEOTIDE SEQUENCE</scope>
    <source>
        <strain evidence="4">9E7_DIV0242</strain>
    </source>
</reference>
<dbReference type="EMBL" id="CP147247">
    <property type="protein sequence ID" value="WYJ91438.1"/>
    <property type="molecule type" value="Genomic_DNA"/>
</dbReference>
<sequence length="54" mass="5449">MKKDDGGSLAIGISLGLIFGLLFDNLAIGLALGVALGVTGVFASKGKKKSNKED</sequence>
<proteinExistence type="predicted"/>
<dbReference type="AlphaFoldDB" id="A0A242K0R1"/>
<dbReference type="Pfam" id="PF26273">
    <property type="entry name" value="Gly_zipper"/>
    <property type="match status" value="1"/>
</dbReference>
<feature type="transmembrane region" description="Helical" evidence="1">
    <location>
        <begin position="12"/>
        <end position="43"/>
    </location>
</feature>
<evidence type="ECO:0000256" key="1">
    <source>
        <dbReference type="SAM" id="Phobius"/>
    </source>
</evidence>
<dbReference type="Proteomes" id="UP000195141">
    <property type="component" value="Chromosome"/>
</dbReference>
<evidence type="ECO:0000313" key="4">
    <source>
        <dbReference type="EMBL" id="WYJ91438.1"/>
    </source>
</evidence>
<keyword evidence="1" id="KW-0472">Membrane</keyword>
<dbReference type="EMBL" id="NGMM01000008">
    <property type="protein sequence ID" value="OTP10545.1"/>
    <property type="molecule type" value="Genomic_DNA"/>
</dbReference>
<evidence type="ECO:0000313" key="5">
    <source>
        <dbReference type="Proteomes" id="UP000195141"/>
    </source>
</evidence>
<feature type="domain" description="Glycine zipper-like" evidence="2">
    <location>
        <begin position="9"/>
        <end position="39"/>
    </location>
</feature>
<reference evidence="3" key="1">
    <citation type="submission" date="2017-05" db="EMBL/GenBank/DDBJ databases">
        <title>The Genome Sequence of Enterococcus sp. 9E7_DIV0242.</title>
        <authorList>
            <consortium name="The Broad Institute Genomics Platform"/>
            <consortium name="The Broad Institute Genomic Center for Infectious Diseases"/>
            <person name="Earl A."/>
            <person name="Manson A."/>
            <person name="Schwartman J."/>
            <person name="Gilmore M."/>
            <person name="Abouelleil A."/>
            <person name="Cao P."/>
            <person name="Chapman S."/>
            <person name="Cusick C."/>
            <person name="Shea T."/>
            <person name="Young S."/>
            <person name="Neafsey D."/>
            <person name="Nusbaum C."/>
            <person name="Birren B."/>
        </authorList>
    </citation>
    <scope>NUCLEOTIDE SEQUENCE [LARGE SCALE GENOMIC DNA]</scope>
    <source>
        <strain evidence="3">9E7_DIV0242</strain>
    </source>
</reference>
<keyword evidence="1" id="KW-0812">Transmembrane</keyword>
<evidence type="ECO:0000259" key="2">
    <source>
        <dbReference type="Pfam" id="PF26273"/>
    </source>
</evidence>
<dbReference type="RefSeq" id="WP_170924897.1">
    <property type="nucleotide sequence ID" value="NZ_CP147247.1"/>
</dbReference>
<protein>
    <recommendedName>
        <fullName evidence="2">Glycine zipper-like domain-containing protein</fullName>
    </recommendedName>
</protein>
<dbReference type="InterPro" id="IPR058598">
    <property type="entry name" value="Gly_zipper-like_dom"/>
</dbReference>
<name>A0A242K0R1_9ENTE</name>
<reference evidence="4" key="3">
    <citation type="submission" date="2024-03" db="EMBL/GenBank/DDBJ databases">
        <title>The Genome Sequence of Enterococcus sp. DIV0242b.</title>
        <authorList>
            <consortium name="The Broad Institute Genomics Platform"/>
            <consortium name="The Broad Institute Microbial Omics Core"/>
            <consortium name="The Broad Institute Genomic Center for Infectious Diseases"/>
            <person name="Earl A."/>
            <person name="Manson A."/>
            <person name="Gilmore M."/>
            <person name="Schwartman J."/>
            <person name="Shea T."/>
            <person name="Abouelleil A."/>
            <person name="Cao P."/>
            <person name="Chapman S."/>
            <person name="Cusick C."/>
            <person name="Young S."/>
            <person name="Neafsey D."/>
            <person name="Nusbaum C."/>
            <person name="Birren B."/>
        </authorList>
    </citation>
    <scope>NUCLEOTIDE SEQUENCE</scope>
    <source>
        <strain evidence="4">9E7_DIV0242</strain>
    </source>
</reference>
<gene>
    <name evidence="4" type="ORF">A5888_003206</name>
    <name evidence="3" type="ORF">A5888_003843</name>
</gene>
<keyword evidence="5" id="KW-1185">Reference proteome</keyword>
<keyword evidence="1" id="KW-1133">Transmembrane helix</keyword>